<dbReference type="OrthoDB" id="10009301at2759"/>
<dbReference type="HOGENOM" id="CLU_015228_7_1_1"/>
<proteinExistence type="predicted"/>
<evidence type="ECO:0000313" key="6">
    <source>
        <dbReference type="Proteomes" id="UP000009022"/>
    </source>
</evidence>
<dbReference type="Gene3D" id="2.60.120.290">
    <property type="entry name" value="Spermadhesin, CUB domain"/>
    <property type="match status" value="3"/>
</dbReference>
<dbReference type="PANTHER" id="PTHR24251">
    <property type="entry name" value="OVOCHYMASE-RELATED"/>
    <property type="match status" value="1"/>
</dbReference>
<sequence>GSSCDTTFLTPTGIISSQNYPSNYPNNNDCSYTILVDPNSVVKLNWKHFDLEYEPNCPYDSLTIFDKNSNGTTITFPPLCGTALPSFQYSMSNQVIVSFLSDTSVTAKGFELHYSTGYCNRIFTSISGAIASKNYPSNYDNLLDCNMTIQLPSNYKINLTWQDFAIEDDYQCGFDSLTIYDVVGRSNQTKLGRFCERTPPPNAIASTENTLILQFHTDESETRKGFLANYVGVDICNADYNSSAGIIMSPNYPGLYPLNIDCQYLIRAPANHVITLVWNFMEIQASTTSNCSKDWINVYDGETAQSLLLKSLCDTYIPSSITSSSNRLLIVFHSDNYNQGRGFNASYYTTGIQNSFLIYIRRSTK</sequence>
<accession>B3RZY9</accession>
<feature type="domain" description="CUB" evidence="4">
    <location>
        <begin position="4"/>
        <end position="117"/>
    </location>
</feature>
<dbReference type="GeneID" id="6754655"/>
<evidence type="ECO:0000256" key="1">
    <source>
        <dbReference type="ARBA" id="ARBA00022737"/>
    </source>
</evidence>
<dbReference type="SUPFAM" id="SSF49854">
    <property type="entry name" value="Spermadhesin, CUB domain"/>
    <property type="match status" value="3"/>
</dbReference>
<keyword evidence="2" id="KW-1015">Disulfide bond</keyword>
<keyword evidence="1" id="KW-0677">Repeat</keyword>
<dbReference type="InterPro" id="IPR000859">
    <property type="entry name" value="CUB_dom"/>
</dbReference>
<dbReference type="InParanoid" id="B3RZY9"/>
<dbReference type="PROSITE" id="PS01180">
    <property type="entry name" value="CUB"/>
    <property type="match status" value="3"/>
</dbReference>
<gene>
    <name evidence="5" type="ORF">TRIADDRAFT_26269</name>
</gene>
<dbReference type="FunFam" id="2.60.120.290:FF:000013">
    <property type="entry name" value="Membrane frizzled-related protein"/>
    <property type="match status" value="3"/>
</dbReference>
<feature type="domain" description="CUB" evidence="4">
    <location>
        <begin position="236"/>
        <end position="350"/>
    </location>
</feature>
<evidence type="ECO:0000256" key="3">
    <source>
        <dbReference type="PROSITE-ProRule" id="PRU00059"/>
    </source>
</evidence>
<dbReference type="eggNOG" id="ENOG502QVE6">
    <property type="taxonomic scope" value="Eukaryota"/>
</dbReference>
<dbReference type="KEGG" id="tad:TRIADDRAFT_26269"/>
<name>B3RZY9_TRIAD</name>
<comment type="caution">
    <text evidence="3">Lacks conserved residue(s) required for the propagation of feature annotation.</text>
</comment>
<evidence type="ECO:0000313" key="5">
    <source>
        <dbReference type="EMBL" id="EDV24296.1"/>
    </source>
</evidence>
<protein>
    <recommendedName>
        <fullName evidence="4">CUB domain-containing protein</fullName>
    </recommendedName>
</protein>
<reference evidence="5 6" key="1">
    <citation type="journal article" date="2008" name="Nature">
        <title>The Trichoplax genome and the nature of placozoans.</title>
        <authorList>
            <person name="Srivastava M."/>
            <person name="Begovic E."/>
            <person name="Chapman J."/>
            <person name="Putnam N.H."/>
            <person name="Hellsten U."/>
            <person name="Kawashima T."/>
            <person name="Kuo A."/>
            <person name="Mitros T."/>
            <person name="Salamov A."/>
            <person name="Carpenter M.L."/>
            <person name="Signorovitch A.Y."/>
            <person name="Moreno M.A."/>
            <person name="Kamm K."/>
            <person name="Grimwood J."/>
            <person name="Schmutz J."/>
            <person name="Shapiro H."/>
            <person name="Grigoriev I.V."/>
            <person name="Buss L.W."/>
            <person name="Schierwater B."/>
            <person name="Dellaporta S.L."/>
            <person name="Rokhsar D.S."/>
        </authorList>
    </citation>
    <scope>NUCLEOTIDE SEQUENCE [LARGE SCALE GENOMIC DNA]</scope>
    <source>
        <strain evidence="5 6">Grell-BS-1999</strain>
    </source>
</reference>
<feature type="non-terminal residue" evidence="5">
    <location>
        <position position="1"/>
    </location>
</feature>
<dbReference type="SMART" id="SM00042">
    <property type="entry name" value="CUB"/>
    <property type="match status" value="3"/>
</dbReference>
<dbReference type="PANTHER" id="PTHR24251:SF30">
    <property type="entry name" value="MEMBRANE FRIZZLED-RELATED PROTEIN"/>
    <property type="match status" value="1"/>
</dbReference>
<dbReference type="CDD" id="cd00041">
    <property type="entry name" value="CUB"/>
    <property type="match status" value="3"/>
</dbReference>
<dbReference type="EMBL" id="DS985246">
    <property type="protein sequence ID" value="EDV24296.1"/>
    <property type="molecule type" value="Genomic_DNA"/>
</dbReference>
<dbReference type="Proteomes" id="UP000009022">
    <property type="component" value="Unassembled WGS sequence"/>
</dbReference>
<evidence type="ECO:0000256" key="2">
    <source>
        <dbReference type="ARBA" id="ARBA00023157"/>
    </source>
</evidence>
<dbReference type="InterPro" id="IPR035914">
    <property type="entry name" value="Sperma_CUB_dom_sf"/>
</dbReference>
<organism evidence="5 6">
    <name type="scientific">Trichoplax adhaerens</name>
    <name type="common">Trichoplax reptans</name>
    <dbReference type="NCBI Taxonomy" id="10228"/>
    <lineage>
        <taxon>Eukaryota</taxon>
        <taxon>Metazoa</taxon>
        <taxon>Placozoa</taxon>
        <taxon>Uniplacotomia</taxon>
        <taxon>Trichoplacea</taxon>
        <taxon>Trichoplacidae</taxon>
        <taxon>Trichoplax</taxon>
    </lineage>
</organism>
<keyword evidence="6" id="KW-1185">Reference proteome</keyword>
<dbReference type="CTD" id="6754655"/>
<dbReference type="OMA" id="TCGSESQ"/>
<feature type="domain" description="CUB" evidence="4">
    <location>
        <begin position="119"/>
        <end position="233"/>
    </location>
</feature>
<evidence type="ECO:0000259" key="4">
    <source>
        <dbReference type="PROSITE" id="PS01180"/>
    </source>
</evidence>
<dbReference type="Pfam" id="PF00431">
    <property type="entry name" value="CUB"/>
    <property type="match status" value="3"/>
</dbReference>
<dbReference type="STRING" id="10228.B3RZY9"/>
<dbReference type="PhylomeDB" id="B3RZY9"/>
<dbReference type="RefSeq" id="XP_002113822.1">
    <property type="nucleotide sequence ID" value="XM_002113786.1"/>
</dbReference>
<dbReference type="AlphaFoldDB" id="B3RZY9"/>